<gene>
    <name evidence="18" type="ORF">B0I36DRAFT_428783</name>
</gene>
<feature type="chain" id="PRO_5040112727" description="chitinase" evidence="15">
    <location>
        <begin position="29"/>
        <end position="1153"/>
    </location>
</feature>
<feature type="region of interest" description="Disordered" evidence="14">
    <location>
        <begin position="39"/>
        <end position="59"/>
    </location>
</feature>
<dbReference type="Gene3D" id="3.30.60.10">
    <property type="entry name" value="Endochitinase-like"/>
    <property type="match status" value="1"/>
</dbReference>
<organism evidence="18 19">
    <name type="scientific">Microdochium trichocladiopsis</name>
    <dbReference type="NCBI Taxonomy" id="1682393"/>
    <lineage>
        <taxon>Eukaryota</taxon>
        <taxon>Fungi</taxon>
        <taxon>Dikarya</taxon>
        <taxon>Ascomycota</taxon>
        <taxon>Pezizomycotina</taxon>
        <taxon>Sordariomycetes</taxon>
        <taxon>Xylariomycetidae</taxon>
        <taxon>Xylariales</taxon>
        <taxon>Microdochiaceae</taxon>
        <taxon>Microdochium</taxon>
    </lineage>
</organism>
<evidence type="ECO:0000256" key="14">
    <source>
        <dbReference type="SAM" id="MobiDB-lite"/>
    </source>
</evidence>
<dbReference type="Gene3D" id="3.10.50.10">
    <property type="match status" value="1"/>
</dbReference>
<protein>
    <recommendedName>
        <fullName evidence="4">chitinase</fullName>
        <ecNumber evidence="4">3.2.1.14</ecNumber>
    </recommendedName>
</protein>
<comment type="subcellular location">
    <subcellularLocation>
        <location evidence="2">Secreted</location>
    </subcellularLocation>
</comment>
<keyword evidence="15" id="KW-0732">Signal</keyword>
<dbReference type="SMART" id="SM00270">
    <property type="entry name" value="ChtBD1"/>
    <property type="match status" value="2"/>
</dbReference>
<evidence type="ECO:0000313" key="19">
    <source>
        <dbReference type="Proteomes" id="UP000756346"/>
    </source>
</evidence>
<dbReference type="InterPro" id="IPR011583">
    <property type="entry name" value="Chitinase_II/V-like_cat"/>
</dbReference>
<evidence type="ECO:0000313" key="18">
    <source>
        <dbReference type="EMBL" id="KAH7038338.1"/>
    </source>
</evidence>
<dbReference type="PANTHER" id="PTHR11177">
    <property type="entry name" value="CHITINASE"/>
    <property type="match status" value="1"/>
</dbReference>
<keyword evidence="11" id="KW-0624">Polysaccharide degradation</keyword>
<feature type="region of interest" description="Disordered" evidence="14">
    <location>
        <begin position="800"/>
        <end position="825"/>
    </location>
</feature>
<comment type="similarity">
    <text evidence="3">Belongs to the glycosyl hydrolase 18 family. Chitinase class V subfamily.</text>
</comment>
<dbReference type="SMART" id="SM00636">
    <property type="entry name" value="Glyco_18"/>
    <property type="match status" value="1"/>
</dbReference>
<dbReference type="GO" id="GO:0006032">
    <property type="term" value="P:chitin catabolic process"/>
    <property type="evidence" value="ECO:0007669"/>
    <property type="project" value="UniProtKB-KW"/>
</dbReference>
<evidence type="ECO:0000256" key="15">
    <source>
        <dbReference type="SAM" id="SignalP"/>
    </source>
</evidence>
<feature type="disulfide bond" evidence="12">
    <location>
        <begin position="150"/>
        <end position="154"/>
    </location>
</feature>
<evidence type="ECO:0000256" key="13">
    <source>
        <dbReference type="RuleBase" id="RU000489"/>
    </source>
</evidence>
<dbReference type="GO" id="GO:0008843">
    <property type="term" value="F:endochitinase activity"/>
    <property type="evidence" value="ECO:0007669"/>
    <property type="project" value="UniProtKB-EC"/>
</dbReference>
<dbReference type="GO" id="GO:0008061">
    <property type="term" value="F:chitin binding"/>
    <property type="evidence" value="ECO:0007669"/>
    <property type="project" value="UniProtKB-UniRule"/>
</dbReference>
<feature type="domain" description="GH18" evidence="17">
    <location>
        <begin position="171"/>
        <end position="529"/>
    </location>
</feature>
<keyword evidence="12" id="KW-1015">Disulfide bond</keyword>
<dbReference type="OrthoDB" id="73875at2759"/>
<feature type="domain" description="Chitin-binding type-1" evidence="16">
    <location>
        <begin position="113"/>
        <end position="156"/>
    </location>
</feature>
<feature type="compositionally biased region" description="Basic and acidic residues" evidence="14">
    <location>
        <begin position="812"/>
        <end position="825"/>
    </location>
</feature>
<dbReference type="EMBL" id="JAGTJQ010000002">
    <property type="protein sequence ID" value="KAH7038338.1"/>
    <property type="molecule type" value="Genomic_DNA"/>
</dbReference>
<evidence type="ECO:0000256" key="6">
    <source>
        <dbReference type="ARBA" id="ARBA00022669"/>
    </source>
</evidence>
<dbReference type="PROSITE" id="PS00026">
    <property type="entry name" value="CHIT_BIND_I_1"/>
    <property type="match status" value="1"/>
</dbReference>
<feature type="disulfide bond" evidence="12">
    <location>
        <begin position="88"/>
        <end position="102"/>
    </location>
</feature>
<dbReference type="GO" id="GO:0000272">
    <property type="term" value="P:polysaccharide catabolic process"/>
    <property type="evidence" value="ECO:0007669"/>
    <property type="project" value="UniProtKB-KW"/>
</dbReference>
<dbReference type="Pfam" id="PF00704">
    <property type="entry name" value="Glyco_hydro_18"/>
    <property type="match status" value="1"/>
</dbReference>
<dbReference type="AlphaFoldDB" id="A0A9P9BYS9"/>
<dbReference type="InterPro" id="IPR001223">
    <property type="entry name" value="Glyco_hydro18_cat"/>
</dbReference>
<dbReference type="PANTHER" id="PTHR11177:SF397">
    <property type="entry name" value="CHITINASE"/>
    <property type="match status" value="1"/>
</dbReference>
<feature type="disulfide bond" evidence="12">
    <location>
        <begin position="83"/>
        <end position="95"/>
    </location>
</feature>
<dbReference type="Pfam" id="PF00187">
    <property type="entry name" value="Chitin_bind_1"/>
    <property type="match status" value="1"/>
</dbReference>
<dbReference type="InterPro" id="IPR018371">
    <property type="entry name" value="Chitin-binding_1_CS"/>
</dbReference>
<dbReference type="InterPro" id="IPR036861">
    <property type="entry name" value="Endochitinase-like_sf"/>
</dbReference>
<feature type="disulfide bond" evidence="12">
    <location>
        <begin position="127"/>
        <end position="139"/>
    </location>
</feature>
<dbReference type="GO" id="GO:0005576">
    <property type="term" value="C:extracellular region"/>
    <property type="evidence" value="ECO:0007669"/>
    <property type="project" value="UniProtKB-SubCell"/>
</dbReference>
<dbReference type="EC" id="3.2.1.14" evidence="4"/>
<keyword evidence="8" id="KW-0146">Chitin degradation</keyword>
<evidence type="ECO:0000256" key="2">
    <source>
        <dbReference type="ARBA" id="ARBA00004613"/>
    </source>
</evidence>
<evidence type="ECO:0000256" key="11">
    <source>
        <dbReference type="ARBA" id="ARBA00023326"/>
    </source>
</evidence>
<dbReference type="CDD" id="cd00035">
    <property type="entry name" value="ChtBD1"/>
    <property type="match status" value="1"/>
</dbReference>
<dbReference type="Gene3D" id="3.20.20.80">
    <property type="entry name" value="Glycosidases"/>
    <property type="match status" value="1"/>
</dbReference>
<proteinExistence type="inferred from homology"/>
<dbReference type="SUPFAM" id="SSF51445">
    <property type="entry name" value="(Trans)glycosidases"/>
    <property type="match status" value="1"/>
</dbReference>
<evidence type="ECO:0000256" key="9">
    <source>
        <dbReference type="ARBA" id="ARBA00023277"/>
    </source>
</evidence>
<dbReference type="InterPro" id="IPR029070">
    <property type="entry name" value="Chitinase_insertion_sf"/>
</dbReference>
<keyword evidence="19" id="KW-1185">Reference proteome</keyword>
<dbReference type="GeneID" id="70192014"/>
<feature type="domain" description="Chitin-binding type-1" evidence="16">
    <location>
        <begin position="74"/>
        <end position="112"/>
    </location>
</feature>
<comment type="caution">
    <text evidence="18">The sequence shown here is derived from an EMBL/GenBank/DDBJ whole genome shotgun (WGS) entry which is preliminary data.</text>
</comment>
<evidence type="ECO:0000256" key="7">
    <source>
        <dbReference type="ARBA" id="ARBA00022801"/>
    </source>
</evidence>
<evidence type="ECO:0000256" key="1">
    <source>
        <dbReference type="ARBA" id="ARBA00000822"/>
    </source>
</evidence>
<dbReference type="InterPro" id="IPR050314">
    <property type="entry name" value="Glycosyl_Hydrlase_18"/>
</dbReference>
<evidence type="ECO:0000256" key="12">
    <source>
        <dbReference type="PROSITE-ProRule" id="PRU00261"/>
    </source>
</evidence>
<keyword evidence="9" id="KW-0119">Carbohydrate metabolism</keyword>
<dbReference type="InterPro" id="IPR001579">
    <property type="entry name" value="Glyco_hydro_18_chit_AS"/>
</dbReference>
<dbReference type="Proteomes" id="UP000756346">
    <property type="component" value="Unassembled WGS sequence"/>
</dbReference>
<keyword evidence="10 13" id="KW-0326">Glycosidase</keyword>
<dbReference type="PROSITE" id="PS51910">
    <property type="entry name" value="GH18_2"/>
    <property type="match status" value="1"/>
</dbReference>
<keyword evidence="7 13" id="KW-0378">Hydrolase</keyword>
<feature type="compositionally biased region" description="Polar residues" evidence="14">
    <location>
        <begin position="44"/>
        <end position="53"/>
    </location>
</feature>
<evidence type="ECO:0000256" key="10">
    <source>
        <dbReference type="ARBA" id="ARBA00023295"/>
    </source>
</evidence>
<dbReference type="RefSeq" id="XP_046017459.1">
    <property type="nucleotide sequence ID" value="XM_046162468.1"/>
</dbReference>
<comment type="catalytic activity">
    <reaction evidence="1">
        <text>Random endo-hydrolysis of N-acetyl-beta-D-glucosaminide (1-&gt;4)-beta-linkages in chitin and chitodextrins.</text>
        <dbReference type="EC" id="3.2.1.14"/>
    </reaction>
</comment>
<name>A0A9P9BYS9_9PEZI</name>
<sequence>MRSSQVNRRQPGLLSIFILLSFALLGLCSHQNHHHQHIHRALANSRQHVSQPQVARADTSPPAGFAIAAVDDDPYTCGPGKPCSNGACCGASGNCGYGPVYCGSGCSSNCDATAECGQFAKVPGTTCPLNACCSEFGFCGTTTDFCKPGCQSNCILEPKPPGGSPTGASMDRVIGYYESWSYRSKCNQKSPTDLPLKELTHLNYAFAFVDPNTYELTTMDKETTEDLWQLTVDTKKHNINLKVFVAVGGWTFSDNGTVTQPLLGEIARSQANRQKFAAGVVRFLNKYGFDGLDIDWEYPGAPDRGGKPDDTANFVLLMKSLREAFDASPRMLGLTFTIPSSFWYLRWFDMPGLLKYADWTNLMSYDLHGSWDSSNPIGSIAQAHTNLTEIDLATQLLWRVGVKPEQVTLGYGFYGRSFELADPECTAPGCAFKGGAKEGPCSKTSGVLMYYEIQAILKQLPNLKPVFDKKAAVKYLTFDNNQWVSYDDAETFKIKKEWANNKGIGGSMIWAVDTDDDKFSAMSGLLGRSVSHVDTKTVVALKQTSENVASSLQGENGQGCKALTNLACRPVAELSCGTGETMIGWDRDGCKSDKQGKPICCPGDKAPKKCTWRGSGNDGGVWGDCNGQCHAGESRVLSSRWGGGPEKDRESDPYVCARGKKVFCCEAGDYKNVVSGCRWTPCLGPNSCDPNTEIEVASKKGSCPMSAVPKYCCPRNTALHDCKWRGTSPDCVDANCLMKDGDKEVNEVQVDKQSGGDSWNLCSWDREKALCCQVSKPLPKPLTCPMTTCEFEPSACLDDASRPLENPAPEESGGHDELRKLEERGGGRPFSWIPKSLVPIRMRSLRYVERPRLWEVAQQEPRPSGAPDRWFGRHSERCENTQLESRPIEEGEDHTMPEGIQVEHAVPLVTHPRFAAVAHWGRHWAPSGPQTQRYPQSTAMTRTPAMSEDFWRNVWNAADALPAGLPRVTPDSADLRRPADRIWEALGANQHIAPFTFLEAVFNGHKGRLEMFNRPQAPAVLRTHLNNAVNGNNMTAVNAMLAPLRETRGLFQYLRDDTVMTIMDNTASSIRTQLQIIERNRVDAAGLTAHWDEFYGHYYAQVSMFARDWAAEHINTIRTRYNANPLATDHDEVLKVLKDIEDDVKNWKYGFED</sequence>
<keyword evidence="6 12" id="KW-0147">Chitin-binding</keyword>
<evidence type="ECO:0000256" key="4">
    <source>
        <dbReference type="ARBA" id="ARBA00012729"/>
    </source>
</evidence>
<evidence type="ECO:0000256" key="5">
    <source>
        <dbReference type="ARBA" id="ARBA00022525"/>
    </source>
</evidence>
<evidence type="ECO:0000256" key="3">
    <source>
        <dbReference type="ARBA" id="ARBA00008682"/>
    </source>
</evidence>
<dbReference type="SUPFAM" id="SSF57016">
    <property type="entry name" value="Plant lectins/antimicrobial peptides"/>
    <property type="match status" value="1"/>
</dbReference>
<evidence type="ECO:0000259" key="16">
    <source>
        <dbReference type="PROSITE" id="PS50941"/>
    </source>
</evidence>
<accession>A0A9P9BYS9</accession>
<reference evidence="18" key="1">
    <citation type="journal article" date="2021" name="Nat. Commun.">
        <title>Genetic determinants of endophytism in the Arabidopsis root mycobiome.</title>
        <authorList>
            <person name="Mesny F."/>
            <person name="Miyauchi S."/>
            <person name="Thiergart T."/>
            <person name="Pickel B."/>
            <person name="Atanasova L."/>
            <person name="Karlsson M."/>
            <person name="Huettel B."/>
            <person name="Barry K.W."/>
            <person name="Haridas S."/>
            <person name="Chen C."/>
            <person name="Bauer D."/>
            <person name="Andreopoulos W."/>
            <person name="Pangilinan J."/>
            <person name="LaButti K."/>
            <person name="Riley R."/>
            <person name="Lipzen A."/>
            <person name="Clum A."/>
            <person name="Drula E."/>
            <person name="Henrissat B."/>
            <person name="Kohler A."/>
            <person name="Grigoriev I.V."/>
            <person name="Martin F.M."/>
            <person name="Hacquard S."/>
        </authorList>
    </citation>
    <scope>NUCLEOTIDE SEQUENCE</scope>
    <source>
        <strain evidence="18">MPI-CAGE-CH-0230</strain>
    </source>
</reference>
<keyword evidence="5" id="KW-0964">Secreted</keyword>
<dbReference type="PROSITE" id="PS01095">
    <property type="entry name" value="GH18_1"/>
    <property type="match status" value="1"/>
</dbReference>
<feature type="signal peptide" evidence="15">
    <location>
        <begin position="1"/>
        <end position="28"/>
    </location>
</feature>
<dbReference type="InterPro" id="IPR001002">
    <property type="entry name" value="Chitin-bd_1"/>
</dbReference>
<dbReference type="PROSITE" id="PS50941">
    <property type="entry name" value="CHIT_BIND_I_2"/>
    <property type="match status" value="2"/>
</dbReference>
<evidence type="ECO:0000259" key="17">
    <source>
        <dbReference type="PROSITE" id="PS51910"/>
    </source>
</evidence>
<feature type="disulfide bond" evidence="12">
    <location>
        <begin position="132"/>
        <end position="146"/>
    </location>
</feature>
<feature type="disulfide bond" evidence="12">
    <location>
        <begin position="106"/>
        <end position="110"/>
    </location>
</feature>
<dbReference type="SUPFAM" id="SSF54556">
    <property type="entry name" value="Chitinase insertion domain"/>
    <property type="match status" value="1"/>
</dbReference>
<evidence type="ECO:0000256" key="8">
    <source>
        <dbReference type="ARBA" id="ARBA00023024"/>
    </source>
</evidence>
<comment type="caution">
    <text evidence="12">Lacks conserved residue(s) required for the propagation of feature annotation.</text>
</comment>
<dbReference type="InterPro" id="IPR017853">
    <property type="entry name" value="GH"/>
</dbReference>